<comment type="cofactor">
    <cofactor evidence="1">
        <name>Mg(2+)</name>
        <dbReference type="ChEBI" id="CHEBI:18420"/>
    </cofactor>
</comment>
<accession>L1QM88</accession>
<dbReference type="OrthoDB" id="9774177at2"/>
<keyword evidence="5" id="KW-0119">Carbohydrate metabolism</keyword>
<dbReference type="CDD" id="cd10803">
    <property type="entry name" value="YdjC_EF3048_like"/>
    <property type="match status" value="1"/>
</dbReference>
<dbReference type="STRING" id="545697.HMPREF0216_00452"/>
<keyword evidence="4" id="KW-0460">Magnesium</keyword>
<gene>
    <name evidence="6" type="ORF">HMPREF0216_00452</name>
</gene>
<keyword evidence="2" id="KW-0479">Metal-binding</keyword>
<dbReference type="PANTHER" id="PTHR31609:SF1">
    <property type="entry name" value="CARBOHYDRATE DEACETYLASE"/>
    <property type="match status" value="1"/>
</dbReference>
<dbReference type="eggNOG" id="COG3394">
    <property type="taxonomic scope" value="Bacteria"/>
</dbReference>
<evidence type="ECO:0000256" key="2">
    <source>
        <dbReference type="ARBA" id="ARBA00022723"/>
    </source>
</evidence>
<dbReference type="EMBL" id="AMEZ01000013">
    <property type="protein sequence ID" value="EKY29093.1"/>
    <property type="molecule type" value="Genomic_DNA"/>
</dbReference>
<dbReference type="Pfam" id="PF04794">
    <property type="entry name" value="YdjC"/>
    <property type="match status" value="1"/>
</dbReference>
<evidence type="ECO:0000256" key="4">
    <source>
        <dbReference type="ARBA" id="ARBA00022842"/>
    </source>
</evidence>
<evidence type="ECO:0000256" key="5">
    <source>
        <dbReference type="ARBA" id="ARBA00023277"/>
    </source>
</evidence>
<organism evidence="6 7">
    <name type="scientific">Clostridium celatum DSM 1785</name>
    <dbReference type="NCBI Taxonomy" id="545697"/>
    <lineage>
        <taxon>Bacteria</taxon>
        <taxon>Bacillati</taxon>
        <taxon>Bacillota</taxon>
        <taxon>Clostridia</taxon>
        <taxon>Eubacteriales</taxon>
        <taxon>Clostridiaceae</taxon>
        <taxon>Clostridium</taxon>
    </lineage>
</organism>
<dbReference type="GO" id="GO:0046872">
    <property type="term" value="F:metal ion binding"/>
    <property type="evidence" value="ECO:0007669"/>
    <property type="project" value="UniProtKB-KW"/>
</dbReference>
<keyword evidence="7" id="KW-1185">Reference proteome</keyword>
<dbReference type="HOGENOM" id="CLU_064244_4_0_9"/>
<comment type="caution">
    <text evidence="6">The sequence shown here is derived from an EMBL/GenBank/DDBJ whole genome shotgun (WGS) entry which is preliminary data.</text>
</comment>
<protein>
    <submittedName>
        <fullName evidence="6">YdjC-like protein</fullName>
    </submittedName>
</protein>
<dbReference type="InterPro" id="IPR022948">
    <property type="entry name" value="COD_ChbG_bac"/>
</dbReference>
<evidence type="ECO:0000256" key="3">
    <source>
        <dbReference type="ARBA" id="ARBA00022801"/>
    </source>
</evidence>
<dbReference type="Gene3D" id="3.20.20.370">
    <property type="entry name" value="Glycoside hydrolase/deacetylase"/>
    <property type="match status" value="1"/>
</dbReference>
<proteinExistence type="predicted"/>
<dbReference type="RefSeq" id="WP_005210548.1">
    <property type="nucleotide sequence ID" value="NZ_KB291607.1"/>
</dbReference>
<evidence type="ECO:0000256" key="1">
    <source>
        <dbReference type="ARBA" id="ARBA00001946"/>
    </source>
</evidence>
<evidence type="ECO:0000313" key="7">
    <source>
        <dbReference type="Proteomes" id="UP000010420"/>
    </source>
</evidence>
<dbReference type="PATRIC" id="fig|545697.3.peg.445"/>
<sequence>MTKLIVNADDIGLSEAVNYGILSAYKNGIVRSTTIMVGMPAFDHAVSILKENPGLGCGVHMTLSLNKPVLSTHKTIVDENGNFYRRITNELVEEKFDLNEIYEEFCAQIDKVIESGIKVDHLDSHHHVHTLSSLKPVIERVLEKYKLPIRGGFEDNIEYDKIIPMTESFYSGNVADDYFEKHIEELKNYDVIDIMCHPAFVDEYLVNSTSYAMERIKEYSILTSKKVQEVLLENNFEITNYSNI</sequence>
<dbReference type="GO" id="GO:0019213">
    <property type="term" value="F:deacetylase activity"/>
    <property type="evidence" value="ECO:0007669"/>
    <property type="project" value="TreeGrafter"/>
</dbReference>
<reference evidence="6 7" key="1">
    <citation type="submission" date="2012-05" db="EMBL/GenBank/DDBJ databases">
        <authorList>
            <person name="Weinstock G."/>
            <person name="Sodergren E."/>
            <person name="Lobos E.A."/>
            <person name="Fulton L."/>
            <person name="Fulton R."/>
            <person name="Courtney L."/>
            <person name="Fronick C."/>
            <person name="O'Laughlin M."/>
            <person name="Godfrey J."/>
            <person name="Wilson R.M."/>
            <person name="Miner T."/>
            <person name="Farmer C."/>
            <person name="Delehaunty K."/>
            <person name="Cordes M."/>
            <person name="Minx P."/>
            <person name="Tomlinson C."/>
            <person name="Chen J."/>
            <person name="Wollam A."/>
            <person name="Pepin K.H."/>
            <person name="Bhonagiri V."/>
            <person name="Zhang X."/>
            <person name="Suruliraj S."/>
            <person name="Warren W."/>
            <person name="Mitreva M."/>
            <person name="Mardis E.R."/>
            <person name="Wilson R.K."/>
        </authorList>
    </citation>
    <scope>NUCLEOTIDE SEQUENCE [LARGE SCALE GENOMIC DNA]</scope>
    <source>
        <strain evidence="6 7">DSM 1785</strain>
    </source>
</reference>
<dbReference type="InterPro" id="IPR011330">
    <property type="entry name" value="Glyco_hydro/deAcase_b/a-brl"/>
</dbReference>
<dbReference type="InterPro" id="IPR006879">
    <property type="entry name" value="YdjC-like"/>
</dbReference>
<dbReference type="AlphaFoldDB" id="L1QM88"/>
<dbReference type="PANTHER" id="PTHR31609">
    <property type="entry name" value="YDJC DEACETYLASE FAMILY MEMBER"/>
    <property type="match status" value="1"/>
</dbReference>
<dbReference type="NCBIfam" id="NF002559">
    <property type="entry name" value="PRK02134.1"/>
    <property type="match status" value="1"/>
</dbReference>
<dbReference type="Proteomes" id="UP000010420">
    <property type="component" value="Unassembled WGS sequence"/>
</dbReference>
<name>L1QM88_9CLOT</name>
<dbReference type="SUPFAM" id="SSF88713">
    <property type="entry name" value="Glycoside hydrolase/deacetylase"/>
    <property type="match status" value="1"/>
</dbReference>
<dbReference type="GO" id="GO:0016811">
    <property type="term" value="F:hydrolase activity, acting on carbon-nitrogen (but not peptide) bonds, in linear amides"/>
    <property type="evidence" value="ECO:0007669"/>
    <property type="project" value="InterPro"/>
</dbReference>
<evidence type="ECO:0000313" key="6">
    <source>
        <dbReference type="EMBL" id="EKY29093.1"/>
    </source>
</evidence>
<dbReference type="GO" id="GO:0000272">
    <property type="term" value="P:polysaccharide catabolic process"/>
    <property type="evidence" value="ECO:0007669"/>
    <property type="project" value="InterPro"/>
</dbReference>
<keyword evidence="3" id="KW-0378">Hydrolase</keyword>